<dbReference type="Pfam" id="PF17963">
    <property type="entry name" value="Big_9"/>
    <property type="match status" value="1"/>
</dbReference>
<dbReference type="InterPro" id="IPR013783">
    <property type="entry name" value="Ig-like_fold"/>
</dbReference>
<dbReference type="Gene3D" id="2.60.40.10">
    <property type="entry name" value="Immunoglobulins"/>
    <property type="match status" value="6"/>
</dbReference>
<dbReference type="EMBL" id="JADOES010000026">
    <property type="protein sequence ID" value="MBT9316451.1"/>
    <property type="molecule type" value="Genomic_DNA"/>
</dbReference>
<dbReference type="InterPro" id="IPR033764">
    <property type="entry name" value="Sdr_B"/>
</dbReference>
<dbReference type="RefSeq" id="WP_215609516.1">
    <property type="nucleotide sequence ID" value="NZ_JADOES010000026.1"/>
</dbReference>
<dbReference type="InterPro" id="IPR002035">
    <property type="entry name" value="VWF_A"/>
</dbReference>
<reference evidence="8" key="2">
    <citation type="journal article" date="2021" name="Mar. Drugs">
        <title>Genome Reduction and Secondary Metabolism of the Marine Sponge-Associated Cyanobacterium Leptothoe.</title>
        <authorList>
            <person name="Konstantinou D."/>
            <person name="Popin R.V."/>
            <person name="Fewer D.P."/>
            <person name="Sivonen K."/>
            <person name="Gkelis S."/>
        </authorList>
    </citation>
    <scope>NUCLEOTIDE SEQUENCE</scope>
    <source>
        <strain evidence="8">TAU-MAC 1115</strain>
    </source>
</reference>
<comment type="caution">
    <text evidence="8">The sequence shown here is derived from an EMBL/GenBank/DDBJ whole genome shotgun (WGS) entry which is preliminary data.</text>
</comment>
<name>A0A947GPA2_9CYAN</name>
<dbReference type="InterPro" id="IPR056823">
    <property type="entry name" value="TEN-like_YD-shell"/>
</dbReference>
<dbReference type="Gene3D" id="3.40.50.410">
    <property type="entry name" value="von Willebrand factor, type A domain"/>
    <property type="match status" value="1"/>
</dbReference>
<keyword evidence="4" id="KW-0677">Repeat</keyword>
<keyword evidence="6" id="KW-0472">Membrane</keyword>
<dbReference type="GO" id="GO:0016020">
    <property type="term" value="C:membrane"/>
    <property type="evidence" value="ECO:0007669"/>
    <property type="project" value="InterPro"/>
</dbReference>
<evidence type="ECO:0000256" key="1">
    <source>
        <dbReference type="ARBA" id="ARBA00004613"/>
    </source>
</evidence>
<reference evidence="8" key="1">
    <citation type="submission" date="2020-11" db="EMBL/GenBank/DDBJ databases">
        <authorList>
            <person name="Konstantinou D."/>
            <person name="Gkelis S."/>
            <person name="Popin R."/>
            <person name="Fewer D."/>
            <person name="Sivonen K."/>
        </authorList>
    </citation>
    <scope>NUCLEOTIDE SEQUENCE</scope>
    <source>
        <strain evidence="8">TAU-MAC 1115</strain>
    </source>
</reference>
<dbReference type="Pfam" id="PF17210">
    <property type="entry name" value="SdrD_B"/>
    <property type="match status" value="1"/>
</dbReference>
<feature type="domain" description="VWFA" evidence="7">
    <location>
        <begin position="1050"/>
        <end position="1237"/>
    </location>
</feature>
<dbReference type="Gene3D" id="2.180.10.10">
    <property type="entry name" value="RHS repeat-associated core"/>
    <property type="match status" value="5"/>
</dbReference>
<dbReference type="SUPFAM" id="SSF53300">
    <property type="entry name" value="vWA-like"/>
    <property type="match status" value="1"/>
</dbReference>
<evidence type="ECO:0000313" key="8">
    <source>
        <dbReference type="EMBL" id="MBT9316451.1"/>
    </source>
</evidence>
<gene>
    <name evidence="8" type="ORF">IXB50_13555</name>
</gene>
<dbReference type="InterPro" id="IPR050708">
    <property type="entry name" value="T6SS_VgrG/RHS"/>
</dbReference>
<feature type="transmembrane region" description="Helical" evidence="6">
    <location>
        <begin position="3563"/>
        <end position="3584"/>
    </location>
</feature>
<keyword evidence="3" id="KW-0732">Signal</keyword>
<evidence type="ECO:0000259" key="7">
    <source>
        <dbReference type="PROSITE" id="PS50234"/>
    </source>
</evidence>
<sequence>MASGAASTLDQLPVDDNMNELDATFSDEGLLPLSESPGLLGTTQKNEQFNTSAHSNTGLLNVPTLEPLPLSADAISDNRLTEATDAINPQTISTSNGPEEDVLTGIADGNLLADTTNEIGDIFVVSGDVGETVTLRFQWTYRDAKLNNEMGVFAIDANGKVNDLAPGEVGFAQAALNSGSRQILFSHGQQTGAWKELNFQAGDRLAFYLVQDSSTADWLARNPKNQADQGPIAFFSLDGVNPDGVDHVRSQSFGEGIQSFAWEDLWGGGDRDFNDAVLLVSEAGIGIPGDIGQSATLTVDLLSHSARFRNEMGFFLVDDARGRIGTLKPGSQGYAAAALSQANRQVVFAKGQDAGAVSQYQIPAGKFLGWYLIQDATTTEFLAQNPNNQLDKGPVAFFSYPGANPDGLSHVHFQAANEMVWEDMTGVGDRDYNDLIFSYELKAPQVAGEIILAEGDNFEVSHRQSITISDQPSTLQFTLADLAFDTTDNDAINDAFEAALVDSEGNSLVHTITDSRDAFFNWTEGETPQLANGVSHDGQTITVSLAGIAAGTEATLLLRLVNNDDDTTTQARIRNIQTLAADVLPSTENNLTSTQQPTADLTESLIFDGIQDVSTSLTVDYGLTSFNEETETLFTDFTVSNTGQYEVDKPLIMAVANISDPTVTVLGADGLTLNGLPYYDLSAEINGIALAPGEETDNATLRFKNPNEIQFTYDLVFLGSIDDSPPEITAQLEEDTGSDDTDGLTSNPTITGQVVSERPITVLEGSLDDTNFIDISDALNGEDNSFTLSLEQYERLTGGSMPDGDYTVTLRATNDVNLTSNQAVVTFTFDRTPPPISFELAPESDTGIVGDGTTTERLVTLVGQTEPGLSITFDNAQQTVVADEEGSFTITNAAMSAAGAVPFSVRTVDAAGNQGWTQEMLTREGINGAPEITSTPETTFDAGQQVTYSYQLEATDPDGDELTYSLIEGPLEADIDETGLLTFTPSGILRPDYVFTVEVTDDRGGKDTQSFTVVDPVISAVTGEIRGIKWNDLNANGFRDTELVQGRDPDVVFVIDVSGSADFAFDGSPLGDVNGDGLADTRLDAEIAGFITLNEQLTSLGLGEQVDISIVVFSGFAANADMNLIEEGLQLTTTSNADIDGNGISDIEDILKSIRSGAFGVGNATGTNPEAALQQVETTFDTIGTQDGDGNVIFLTDGDQNRGGTILDEVDRLLAKDVNLTAFGVGNDAALGIIQAIDPDGSNFESTDELLDAFAGLIGGPDNSLEPGLPGVSVYLDANDNGILDPNEPIQITAENDPSTPDIDESGQYAFTNLLPGNYVVREVVPEGFVQTFPVSINAATGDGYADTVLAYFDSVGVGPLGGIAPDFNTPVQAESPVSTDVVLGNDEDQVDFLRLPQGSSITVGFTDEVIIDGPGDDIFIAEFIPRDEQANVFVSSNLTDFTLLGVADGGTTTALDLNDIEFTEPVRAVKIVALNNGTGSPGFELANVQGLPNSIISPDFHYVTLETGEVVENIDFGNFSGGIIRGTKWEDANGNGLRDAGELGIGGVSIYLDENNNGLLDSGDHVQITAGDNPNTQDVDETGQYTFTDLLPGTYIVREVIPDGFVQTAPIHSIENPTGVTEGGSLQLIQPDPNVAATFVGKAGLSTDALGTNSPGSLQALIPEGGTIEHAFLHVATTTSPSNAPSEVISDTPFRPTTIDFDGISVALTWLDNVEDSNHPSGRLLDFETGRADVTSLVANKAGNEGGIFNFSIDETVIGNPTFISGTSLSVIYTHPDLPEQTIVLLEGGLTNSSTNILTFDSPLNVNEDNFNVEMALGIQGGYLAGGQYSLIDINGERLTSSAGDKDDGVKAEGALITLGGIGDSNANPTNPLATRDFGDDELYDITSFIEDGDTSLQLDTVNLSQDDSLFLAAFTISQSVNLKRRDFYEVDLGAGEVIENIDFGNNRATSNEANSYIISQPSTTATTGVPYRYEVIARNTDGDALTYILSNAPDGMTIDKNGIITWENTAVGRYLIEIQVIDENSVIITQSFELEIIEAVVDTEAPQVDLGFTGTVFNVGDTLDLQIRGFDNVGLADLDLSIDSNALALDPDIATNGLINSTSVTLDQSGLFDVVATATDTSGNIDTKTLAIRVIDPTDDEAPFVAFNEEALEALRPKRLITPDGNFVPVETVPPDSDLPVLLLDPVIDEVTDLIGTVRDENLVSYRVEYAPASLVNLSQPAANDPDYILLAEGDSNLEDGVFATIDPRLIANDDYFFRVVAKDVGGNINTQGVVLAVFSENKPGEFTQTFTDLSIPLAGIPITVSRTYSSFNTQHSDDFGYGWNLDIQDAQIRESVPDTGGFFSATPFKVGSRVTLTSPEGKRIGFTFDPQPNPVSFLGANFRPHFTPDPGVEETLEVVDNIPLTIRSDATVGLFPINFNYNPSEYILTTKDGTKYRYDEDAGLQTITDRNGNVLTYTEDGITSSTGQSIQFERDDQGRIEQIIDPEGNVIEYTYDNKGDLIAVEDRTEHETEFIYDDPDRAHYLTGIINPLGDATIRTEYDDQGQIERIIDAEGNALDLNFDSAASTQTVTDPFGNPITFVFDDRGNVVREIDARGGEIIRTYYDDNNLESETDQEGYTTTYTYDDRGNRLTETNGEEKTTTFTYYADNRIKTETDPLGNTTTFKYDDKGNLTEREDAEGHITIYDYDDFGLLRKLIDPLKNETTFDYDRYGNLERIVDPTEGVSTFTYDANGNLKTFRNPLGYTYTYDVDDEGRVKSVTDPEGGVETTIYNGLGDRMTTIDALGRETEYRYNNRGLLVETIYPDSTPEDLSDNPSVINDYDALDRLISTTDEAGRTTYFIYDELGRVVQTIYPDETPDTLDDNPRTRTEYFDNGLVKAEIDELGNRTEFDYDKASRLIEQKDALGHIITFTYDDAGNQETITDALGRITLFDYDNLGQLEETQFADGSKETLTYNALGYLETETDQAGNITTFDYDPFGRLIEVEDALGHITVYKRDLLGNIFEQIDANEHKTIFNYDKVGQRKGMTLPLGQTSTTEYDLAGNIFRTIDFNGDVITYEYDERNRLVAKRLPDEVDELYTYTPTGQLETVTDGRGVTLYFYDERDRLISRTEPDGRVISYTYDDAGNVTSLTTPSGTIVYTYDSLNRLETVTDPDEGVTTYIYDAVSNLKQTVFLNSVIETREYDPLNRLEFLENRNNDEVLSSYRYTLDPVGNRTKVEEHSGRVVDYDYDELYRLKKETITDPEHGNRSTEYVFDDVGNRLEKKDSVEGTTTYTYDDNDRLRTETLNGLVTEYRYDDNGNLITTLKNEENIATYQWNAEGELIAVDINENGETGRIEYQYDHEGLRVVMTVNGEETRFLLDKTQQEYAQVIEEYRASGENLASYVHGLDLISQEQGNDQFFYQVDGLGSTRILTDVNGLLTDQYLYDAYGQALNQTGDTSNNYLFAGEQLDPELAEYYLRARYYDPATGSFDSRDPFEGFDDQPITLQDYLYTGNNPVNFIDPTGHASLPPYSLKVKVVSGGILGSVLNLKKLVICTYISGGKISGRDILVSQVNGFIAGYLIALTLSLFITPTVSLGISGVRNQTIDFCQSLPGVVS</sequence>
<evidence type="ECO:0000256" key="4">
    <source>
        <dbReference type="ARBA" id="ARBA00022737"/>
    </source>
</evidence>
<dbReference type="Pfam" id="PF05345">
    <property type="entry name" value="He_PIG"/>
    <property type="match status" value="1"/>
</dbReference>
<evidence type="ECO:0000313" key="9">
    <source>
        <dbReference type="Proteomes" id="UP000717364"/>
    </source>
</evidence>
<dbReference type="SMART" id="SM00327">
    <property type="entry name" value="VWA"/>
    <property type="match status" value="1"/>
</dbReference>
<dbReference type="CDD" id="cd00198">
    <property type="entry name" value="vWFA"/>
    <property type="match status" value="1"/>
</dbReference>
<keyword evidence="2" id="KW-0964">Secreted</keyword>
<dbReference type="InterPro" id="IPR015919">
    <property type="entry name" value="Cadherin-like_sf"/>
</dbReference>
<evidence type="ECO:0000256" key="6">
    <source>
        <dbReference type="SAM" id="Phobius"/>
    </source>
</evidence>
<evidence type="ECO:0000256" key="2">
    <source>
        <dbReference type="ARBA" id="ARBA00022525"/>
    </source>
</evidence>
<dbReference type="NCBIfam" id="TIGR01643">
    <property type="entry name" value="YD_repeat_2x"/>
    <property type="match status" value="13"/>
</dbReference>
<dbReference type="SUPFAM" id="SSF49313">
    <property type="entry name" value="Cadherin-like"/>
    <property type="match status" value="2"/>
</dbReference>
<keyword evidence="6" id="KW-0812">Transmembrane</keyword>
<dbReference type="SUPFAM" id="SSF117074">
    <property type="entry name" value="Hypothetical protein PA1324"/>
    <property type="match status" value="2"/>
</dbReference>
<dbReference type="Proteomes" id="UP000717364">
    <property type="component" value="Unassembled WGS sequence"/>
</dbReference>
<keyword evidence="9" id="KW-1185">Reference proteome</keyword>
<accession>A0A947GPA2</accession>
<evidence type="ECO:0000256" key="5">
    <source>
        <dbReference type="SAM" id="MobiDB-lite"/>
    </source>
</evidence>
<dbReference type="PANTHER" id="PTHR32305">
    <property type="match status" value="1"/>
</dbReference>
<dbReference type="Pfam" id="PF13448">
    <property type="entry name" value="DUF4114"/>
    <property type="match status" value="2"/>
</dbReference>
<feature type="region of interest" description="Disordered" evidence="5">
    <location>
        <begin position="726"/>
        <end position="750"/>
    </location>
</feature>
<dbReference type="InterPro" id="IPR031325">
    <property type="entry name" value="RHS_repeat"/>
</dbReference>
<organism evidence="8 9">
    <name type="scientific">Leptothoe spongobia TAU-MAC 1115</name>
    <dbReference type="NCBI Taxonomy" id="1967444"/>
    <lineage>
        <taxon>Bacteria</taxon>
        <taxon>Bacillati</taxon>
        <taxon>Cyanobacteriota</taxon>
        <taxon>Cyanophyceae</taxon>
        <taxon>Nodosilineales</taxon>
        <taxon>Cymatolegaceae</taxon>
        <taxon>Leptothoe</taxon>
        <taxon>Leptothoe spongobia</taxon>
    </lineage>
</organism>
<dbReference type="Pfam" id="PF25023">
    <property type="entry name" value="TEN_YD-shell"/>
    <property type="match status" value="2"/>
</dbReference>
<dbReference type="GO" id="GO:0005576">
    <property type="term" value="C:extracellular region"/>
    <property type="evidence" value="ECO:0007669"/>
    <property type="project" value="UniProtKB-SubCell"/>
</dbReference>
<dbReference type="InterPro" id="IPR025193">
    <property type="entry name" value="DUF4114"/>
</dbReference>
<dbReference type="PANTHER" id="PTHR32305:SF15">
    <property type="entry name" value="PROTEIN RHSA-RELATED"/>
    <property type="match status" value="1"/>
</dbReference>
<keyword evidence="6" id="KW-1133">Transmembrane helix</keyword>
<dbReference type="InterPro" id="IPR006530">
    <property type="entry name" value="YD"/>
</dbReference>
<protein>
    <submittedName>
        <fullName evidence="8">DUF4114 domain-containing protein</fullName>
    </submittedName>
</protein>
<dbReference type="InterPro" id="IPR036465">
    <property type="entry name" value="vWFA_dom_sf"/>
</dbReference>
<dbReference type="InterPro" id="IPR022385">
    <property type="entry name" value="Rhs_assc_core"/>
</dbReference>
<proteinExistence type="predicted"/>
<evidence type="ECO:0000256" key="3">
    <source>
        <dbReference type="ARBA" id="ARBA00022729"/>
    </source>
</evidence>
<dbReference type="GO" id="GO:0005509">
    <property type="term" value="F:calcium ion binding"/>
    <property type="evidence" value="ECO:0007669"/>
    <property type="project" value="InterPro"/>
</dbReference>
<comment type="subcellular location">
    <subcellularLocation>
        <location evidence="1">Secreted</location>
    </subcellularLocation>
</comment>
<feature type="compositionally biased region" description="Acidic residues" evidence="5">
    <location>
        <begin position="732"/>
        <end position="742"/>
    </location>
</feature>
<dbReference type="NCBIfam" id="TIGR03696">
    <property type="entry name" value="Rhs_assc_core"/>
    <property type="match status" value="1"/>
</dbReference>
<dbReference type="Pfam" id="PF05593">
    <property type="entry name" value="RHS_repeat"/>
    <property type="match status" value="7"/>
</dbReference>
<dbReference type="PROSITE" id="PS50234">
    <property type="entry name" value="VWFA"/>
    <property type="match status" value="1"/>
</dbReference>